<evidence type="ECO:0000313" key="6">
    <source>
        <dbReference type="Proteomes" id="UP000290289"/>
    </source>
</evidence>
<evidence type="ECO:0000256" key="2">
    <source>
        <dbReference type="ARBA" id="ARBA00023122"/>
    </source>
</evidence>
<dbReference type="EMBL" id="RDQH01000331">
    <property type="protein sequence ID" value="RXH99636.1"/>
    <property type="molecule type" value="Genomic_DNA"/>
</dbReference>
<feature type="domain" description="CBS" evidence="4">
    <location>
        <begin position="195"/>
        <end position="255"/>
    </location>
</feature>
<sequence length="283" mass="31786">MGINKVCQSSNIAIGELAKSLIWHSYFPVHLDEKLFHVLLLLSKHQLQVVPVIERTNSKLISFISQLGVLHLLLQSSGLEWFDSIADKLLSDFRFGNEEHVVHVYGDQSLVGALHVLWKSRNGAVKERKTKKLIGCIRNSDIYLLENLPRNINSLTVEQFIHMETDDHKKGSDPTIERDLGALLSAGFLRLKNSFSPRMDSPVTNKKTHTPKQAMRNMADKKSSFSFLVDDSNQVTGMLTLRDMIIHFAPPCIDSGFQGGGFFEFALEQTGCHVKNGTIISDK</sequence>
<dbReference type="Gene3D" id="3.10.580.10">
    <property type="entry name" value="CBS-domain"/>
    <property type="match status" value="2"/>
</dbReference>
<dbReference type="PANTHER" id="PTHR13780">
    <property type="entry name" value="AMP-ACTIVATED PROTEIN KINASE, GAMMA REGULATORY SUBUNIT"/>
    <property type="match status" value="1"/>
</dbReference>
<dbReference type="InterPro" id="IPR000644">
    <property type="entry name" value="CBS_dom"/>
</dbReference>
<dbReference type="PANTHER" id="PTHR13780:SF124">
    <property type="entry name" value="OS01G0633400 PROTEIN"/>
    <property type="match status" value="1"/>
</dbReference>
<dbReference type="AlphaFoldDB" id="A0A498JX07"/>
<comment type="caution">
    <text evidence="5">The sequence shown here is derived from an EMBL/GenBank/DDBJ whole genome shotgun (WGS) entry which is preliminary data.</text>
</comment>
<evidence type="ECO:0000256" key="3">
    <source>
        <dbReference type="PROSITE-ProRule" id="PRU00703"/>
    </source>
</evidence>
<keyword evidence="2 3" id="KW-0129">CBS domain</keyword>
<evidence type="ECO:0000259" key="4">
    <source>
        <dbReference type="PROSITE" id="PS51371"/>
    </source>
</evidence>
<keyword evidence="6" id="KW-1185">Reference proteome</keyword>
<dbReference type="SUPFAM" id="SSF54631">
    <property type="entry name" value="CBS-domain pair"/>
    <property type="match status" value="2"/>
</dbReference>
<reference evidence="5 6" key="1">
    <citation type="submission" date="2018-10" db="EMBL/GenBank/DDBJ databases">
        <title>A high-quality apple genome assembly.</title>
        <authorList>
            <person name="Hu J."/>
        </authorList>
    </citation>
    <scope>NUCLEOTIDE SEQUENCE [LARGE SCALE GENOMIC DNA]</scope>
    <source>
        <strain evidence="6">cv. HFTH1</strain>
        <tissue evidence="5">Young leaf</tissue>
    </source>
</reference>
<accession>A0A498JX07</accession>
<dbReference type="Proteomes" id="UP000290289">
    <property type="component" value="Chromosome 5"/>
</dbReference>
<dbReference type="Pfam" id="PF00571">
    <property type="entry name" value="CBS"/>
    <property type="match status" value="1"/>
</dbReference>
<proteinExistence type="predicted"/>
<dbReference type="InterPro" id="IPR050511">
    <property type="entry name" value="AMPK_gamma/SDS23_families"/>
</dbReference>
<name>A0A498JX07_MALDO</name>
<evidence type="ECO:0000256" key="1">
    <source>
        <dbReference type="ARBA" id="ARBA00022737"/>
    </source>
</evidence>
<protein>
    <recommendedName>
        <fullName evidence="4">CBS domain-containing protein</fullName>
    </recommendedName>
</protein>
<dbReference type="STRING" id="3750.A0A498JX07"/>
<evidence type="ECO:0000313" key="5">
    <source>
        <dbReference type="EMBL" id="RXH99636.1"/>
    </source>
</evidence>
<dbReference type="InterPro" id="IPR046342">
    <property type="entry name" value="CBS_dom_sf"/>
</dbReference>
<gene>
    <name evidence="5" type="ORF">DVH24_021438</name>
</gene>
<dbReference type="PROSITE" id="PS51371">
    <property type="entry name" value="CBS"/>
    <property type="match status" value="1"/>
</dbReference>
<keyword evidence="1" id="KW-0677">Repeat</keyword>
<organism evidence="5 6">
    <name type="scientific">Malus domestica</name>
    <name type="common">Apple</name>
    <name type="synonym">Pyrus malus</name>
    <dbReference type="NCBI Taxonomy" id="3750"/>
    <lineage>
        <taxon>Eukaryota</taxon>
        <taxon>Viridiplantae</taxon>
        <taxon>Streptophyta</taxon>
        <taxon>Embryophyta</taxon>
        <taxon>Tracheophyta</taxon>
        <taxon>Spermatophyta</taxon>
        <taxon>Magnoliopsida</taxon>
        <taxon>eudicotyledons</taxon>
        <taxon>Gunneridae</taxon>
        <taxon>Pentapetalae</taxon>
        <taxon>rosids</taxon>
        <taxon>fabids</taxon>
        <taxon>Rosales</taxon>
        <taxon>Rosaceae</taxon>
        <taxon>Amygdaloideae</taxon>
        <taxon>Maleae</taxon>
        <taxon>Malus</taxon>
    </lineage>
</organism>